<evidence type="ECO:0000256" key="1">
    <source>
        <dbReference type="SAM" id="MobiDB-lite"/>
    </source>
</evidence>
<sequence>MGNMLKVLIKLWKRQSPTCLLRPLKEELKIDGKSSEFKPLLYGQFNSAPVIPPDVNCPPPRRRHRPRSSIPAEINGNTLSGNEGEFFVTATLRKDIISGD</sequence>
<organism evidence="2 3">
    <name type="scientific">Meloidogyne javanica</name>
    <name type="common">Root-knot nematode worm</name>
    <dbReference type="NCBI Taxonomy" id="6303"/>
    <lineage>
        <taxon>Eukaryota</taxon>
        <taxon>Metazoa</taxon>
        <taxon>Ecdysozoa</taxon>
        <taxon>Nematoda</taxon>
        <taxon>Chromadorea</taxon>
        <taxon>Rhabditida</taxon>
        <taxon>Tylenchina</taxon>
        <taxon>Tylenchomorpha</taxon>
        <taxon>Tylenchoidea</taxon>
        <taxon>Meloidogynidae</taxon>
        <taxon>Meloidogyninae</taxon>
        <taxon>Meloidogyne</taxon>
        <taxon>Meloidogyne incognita group</taxon>
    </lineage>
</organism>
<reference evidence="3" key="1">
    <citation type="submission" date="2022-11" db="UniProtKB">
        <authorList>
            <consortium name="WormBaseParasite"/>
        </authorList>
    </citation>
    <scope>IDENTIFICATION</scope>
</reference>
<proteinExistence type="predicted"/>
<name>A0A915LHL3_MELJA</name>
<dbReference type="AlphaFoldDB" id="A0A915LHL3"/>
<protein>
    <submittedName>
        <fullName evidence="3">Uncharacterized protein</fullName>
    </submittedName>
</protein>
<evidence type="ECO:0000313" key="2">
    <source>
        <dbReference type="Proteomes" id="UP000887561"/>
    </source>
</evidence>
<keyword evidence="2" id="KW-1185">Reference proteome</keyword>
<dbReference type="WBParaSite" id="scaffold11318_cov279.g15461">
    <property type="protein sequence ID" value="scaffold11318_cov279.g15461"/>
    <property type="gene ID" value="scaffold11318_cov279.g15461"/>
</dbReference>
<feature type="region of interest" description="Disordered" evidence="1">
    <location>
        <begin position="52"/>
        <end position="77"/>
    </location>
</feature>
<dbReference type="Proteomes" id="UP000887561">
    <property type="component" value="Unplaced"/>
</dbReference>
<evidence type="ECO:0000313" key="3">
    <source>
        <dbReference type="WBParaSite" id="scaffold11318_cov279.g15461"/>
    </source>
</evidence>
<accession>A0A915LHL3</accession>